<feature type="compositionally biased region" description="Basic residues" evidence="2">
    <location>
        <begin position="50"/>
        <end position="64"/>
    </location>
</feature>
<dbReference type="InterPro" id="IPR050180">
    <property type="entry name" value="RNR_Ribonuclease"/>
</dbReference>
<keyword evidence="1" id="KW-0269">Exonuclease</keyword>
<dbReference type="Pfam" id="PF24190">
    <property type="entry name" value="OB_RNR_2nd"/>
    <property type="match status" value="1"/>
</dbReference>
<dbReference type="GO" id="GO:0006402">
    <property type="term" value="P:mRNA catabolic process"/>
    <property type="evidence" value="ECO:0007669"/>
    <property type="project" value="TreeGrafter"/>
</dbReference>
<dbReference type="EMBL" id="NXLQ01000004">
    <property type="protein sequence ID" value="RDU66551.1"/>
    <property type="molecule type" value="Genomic_DNA"/>
</dbReference>
<comment type="caution">
    <text evidence="4">The sequence shown here is derived from an EMBL/GenBank/DDBJ whole genome shotgun (WGS) entry which is preliminary data.</text>
</comment>
<dbReference type="Proteomes" id="UP000256379">
    <property type="component" value="Unassembled WGS sequence"/>
</dbReference>
<evidence type="ECO:0000313" key="5">
    <source>
        <dbReference type="Proteomes" id="UP000256379"/>
    </source>
</evidence>
<protein>
    <recommendedName>
        <fullName evidence="3">RNB domain-containing protein</fullName>
    </recommendedName>
</protein>
<dbReference type="InterPro" id="IPR057293">
    <property type="entry name" value="RNR_OB2"/>
</dbReference>
<proteinExistence type="predicted"/>
<dbReference type="GO" id="GO:0003723">
    <property type="term" value="F:RNA binding"/>
    <property type="evidence" value="ECO:0007669"/>
    <property type="project" value="InterPro"/>
</dbReference>
<dbReference type="AlphaFoldDB" id="A0A3D8IPL7"/>
<feature type="region of interest" description="Disordered" evidence="2">
    <location>
        <begin position="27"/>
        <end position="72"/>
    </location>
</feature>
<evidence type="ECO:0000256" key="2">
    <source>
        <dbReference type="SAM" id="MobiDB-lite"/>
    </source>
</evidence>
<dbReference type="InterPro" id="IPR022966">
    <property type="entry name" value="RNase_II/R_CS"/>
</dbReference>
<name>A0A3D8IPL7_9HELI</name>
<evidence type="ECO:0000313" key="4">
    <source>
        <dbReference type="EMBL" id="RDU66551.1"/>
    </source>
</evidence>
<keyword evidence="5" id="KW-1185">Reference proteome</keyword>
<dbReference type="SUPFAM" id="SSF50249">
    <property type="entry name" value="Nucleic acid-binding proteins"/>
    <property type="match status" value="1"/>
</dbReference>
<dbReference type="GO" id="GO:0005829">
    <property type="term" value="C:cytosol"/>
    <property type="evidence" value="ECO:0007669"/>
    <property type="project" value="TreeGrafter"/>
</dbReference>
<dbReference type="PANTHER" id="PTHR23355:SF9">
    <property type="entry name" value="DIS3-LIKE EXONUCLEASE 2"/>
    <property type="match status" value="1"/>
</dbReference>
<reference evidence="4 5" key="1">
    <citation type="submission" date="2018-04" db="EMBL/GenBank/DDBJ databases">
        <title>Novel Campyloabacter and Helicobacter Species and Strains.</title>
        <authorList>
            <person name="Mannion A.J."/>
            <person name="Shen Z."/>
            <person name="Fox J.G."/>
        </authorList>
    </citation>
    <scope>NUCLEOTIDE SEQUENCE [LARGE SCALE GENOMIC DNA]</scope>
    <source>
        <strain evidence="4 5">MIT 17-337</strain>
    </source>
</reference>
<evidence type="ECO:0000256" key="1">
    <source>
        <dbReference type="ARBA" id="ARBA00022839"/>
    </source>
</evidence>
<evidence type="ECO:0000259" key="3">
    <source>
        <dbReference type="SMART" id="SM00955"/>
    </source>
</evidence>
<dbReference type="PROSITE" id="PS01175">
    <property type="entry name" value="RIBONUCLEASE_II"/>
    <property type="match status" value="1"/>
</dbReference>
<dbReference type="SMART" id="SM00955">
    <property type="entry name" value="RNB"/>
    <property type="match status" value="1"/>
</dbReference>
<dbReference type="InterPro" id="IPR001900">
    <property type="entry name" value="RNase_II/R"/>
</dbReference>
<organism evidence="4 5">
    <name type="scientific">Helicobacter didelphidarum</name>
    <dbReference type="NCBI Taxonomy" id="2040648"/>
    <lineage>
        <taxon>Bacteria</taxon>
        <taxon>Pseudomonadati</taxon>
        <taxon>Campylobacterota</taxon>
        <taxon>Epsilonproteobacteria</taxon>
        <taxon>Campylobacterales</taxon>
        <taxon>Helicobacteraceae</taxon>
        <taxon>Helicobacter</taxon>
    </lineage>
</organism>
<feature type="domain" description="RNB" evidence="3">
    <location>
        <begin position="253"/>
        <end position="632"/>
    </location>
</feature>
<keyword evidence="1" id="KW-0378">Hydrolase</keyword>
<dbReference type="Pfam" id="PF00773">
    <property type="entry name" value="RNB"/>
    <property type="match status" value="1"/>
</dbReference>
<dbReference type="GO" id="GO:0004540">
    <property type="term" value="F:RNA nuclease activity"/>
    <property type="evidence" value="ECO:0007669"/>
    <property type="project" value="InterPro"/>
</dbReference>
<accession>A0A3D8IPL7</accession>
<dbReference type="OrthoDB" id="9764149at2"/>
<keyword evidence="1" id="KW-0540">Nuclease</keyword>
<sequence>MGKNNKSLDLYSEDFYFIDKKQYTTKKKYKKQNKGFPTPLMQLEDEKNFHKNHKSKKKENKKQKTSPQHLIKINQYNLEHKRKNKSKNSDKTLETILGIVTQDSKKRFIVLHFKYRTILPIQVSQKALQALPRLALLVLNAKFKIIEVLGSLLDFTHDKKIAMLVHNYKPKEFSEKSLLQAENMATGLQNLVGVPFLDIEKIKRKQTKQRILYKDIDSISQRIFEYSNTSSSINTSQNLINSLDINKTTSYVRFDLKHLPFCTIDPTNAKDHDDALYYDDKRGILYVAIADVSEYVIPQSILDKEALQRAFSLYFPNQVFPMLPKILSANACSLRPMQSRLAIVWEMRLHKQTGNILRARVFKAIIESKMNLSYQQADKILEYCIQAYKNHSQHKKLPNIQKIPRNSPLGFLKVTGASDSLIQSVIQSLFSFYRITQYIYRKRTKIGFDLCLKDFNIALNADSSIKKITLKSKTLSHIIIEEAMLLANQESARLLERIQHGIFRNHKSMNMHNFKQLAKTLGNMGYEIPIIGRKKYKNKQKNMTNREDTIATALHILQQQARKQDSKNLLSTCNQQEIVDTLIVKCFQKATYKHRNLGHFGLGFRTYTHFTSPIRRYADLMVHRFISAYLKNDRKMLSFLSVQSVSAIQHINAVELQFDSIESLYRKLCILRYFEKFLPQKQKVFILEIKQNEILAMPLDSIGYCMVKIVKEDSEVANNQTQKTQKKSKVKKQRKKHKDYSEIEYLESSNTTRDSIHTFLRDNVNPQEMNSSIESSIQKLNTQNTACTLVDSPLIKPMLANDHISSTPNDLMLYHIVWVEIFEVDFSSLCFKARVIEES</sequence>
<dbReference type="InterPro" id="IPR012340">
    <property type="entry name" value="NA-bd_OB-fold"/>
</dbReference>
<gene>
    <name evidence="4" type="ORF">CQA53_03705</name>
</gene>
<dbReference type="RefSeq" id="WP_115542673.1">
    <property type="nucleotide sequence ID" value="NZ_NXLQ01000004.1"/>
</dbReference>
<dbReference type="GO" id="GO:0004527">
    <property type="term" value="F:exonuclease activity"/>
    <property type="evidence" value="ECO:0007669"/>
    <property type="project" value="UniProtKB-KW"/>
</dbReference>
<dbReference type="PANTHER" id="PTHR23355">
    <property type="entry name" value="RIBONUCLEASE"/>
    <property type="match status" value="1"/>
</dbReference>